<dbReference type="AlphaFoldDB" id="A0AAV6GFI2"/>
<evidence type="ECO:0000313" key="1">
    <source>
        <dbReference type="EMBL" id="KAG5273735.1"/>
    </source>
</evidence>
<protein>
    <submittedName>
        <fullName evidence="1">Uncharacterized protein</fullName>
    </submittedName>
</protein>
<dbReference type="Proteomes" id="UP000823561">
    <property type="component" value="Chromosome 11"/>
</dbReference>
<gene>
    <name evidence="1" type="ORF">AALO_G00154890</name>
</gene>
<accession>A0AAV6GFI2</accession>
<reference evidence="1" key="1">
    <citation type="submission" date="2020-10" db="EMBL/GenBank/DDBJ databases">
        <title>Chromosome-scale genome assembly of the Allis shad, Alosa alosa.</title>
        <authorList>
            <person name="Margot Z."/>
            <person name="Christophe K."/>
            <person name="Cabau C."/>
            <person name="Louis A."/>
            <person name="Berthelot C."/>
            <person name="Parey E."/>
            <person name="Roest Crollius H."/>
            <person name="Montfort J."/>
            <person name="Robinson-Rechavi M."/>
            <person name="Bucao C."/>
            <person name="Bouchez O."/>
            <person name="Gislard M."/>
            <person name="Lluch J."/>
            <person name="Milhes M."/>
            <person name="Lampietro C."/>
            <person name="Lopez Roques C."/>
            <person name="Donnadieu C."/>
            <person name="Braasch I."/>
            <person name="Desvignes T."/>
            <person name="Postlethwait J."/>
            <person name="Bobe J."/>
            <person name="Guiguen Y."/>
        </authorList>
    </citation>
    <scope>NUCLEOTIDE SEQUENCE</scope>
    <source>
        <strain evidence="1">M-15738</strain>
        <tissue evidence="1">Blood</tissue>
    </source>
</reference>
<keyword evidence="2" id="KW-1185">Reference proteome</keyword>
<organism evidence="1 2">
    <name type="scientific">Alosa alosa</name>
    <name type="common">allis shad</name>
    <dbReference type="NCBI Taxonomy" id="278164"/>
    <lineage>
        <taxon>Eukaryota</taxon>
        <taxon>Metazoa</taxon>
        <taxon>Chordata</taxon>
        <taxon>Craniata</taxon>
        <taxon>Vertebrata</taxon>
        <taxon>Euteleostomi</taxon>
        <taxon>Actinopterygii</taxon>
        <taxon>Neopterygii</taxon>
        <taxon>Teleostei</taxon>
        <taxon>Clupei</taxon>
        <taxon>Clupeiformes</taxon>
        <taxon>Clupeoidei</taxon>
        <taxon>Clupeidae</taxon>
        <taxon>Alosa</taxon>
    </lineage>
</organism>
<evidence type="ECO:0000313" key="2">
    <source>
        <dbReference type="Proteomes" id="UP000823561"/>
    </source>
</evidence>
<feature type="non-terminal residue" evidence="1">
    <location>
        <position position="1"/>
    </location>
</feature>
<sequence length="90" mass="9370">KYCCYAKSTVLQREVFFYFLNKFHIDLVSRSSPVMSGVVNVGPPDLVMDGGTGISPLGEICSCNSVSSGITYALLGSGPPSSGSSEGVSL</sequence>
<comment type="caution">
    <text evidence="1">The sequence shown here is derived from an EMBL/GenBank/DDBJ whole genome shotgun (WGS) entry which is preliminary data.</text>
</comment>
<name>A0AAV6GFI2_9TELE</name>
<proteinExistence type="predicted"/>
<dbReference type="EMBL" id="JADWDJ010000011">
    <property type="protein sequence ID" value="KAG5273735.1"/>
    <property type="molecule type" value="Genomic_DNA"/>
</dbReference>